<proteinExistence type="inferred from homology"/>
<accession>A0AAJ6CUG8</accession>
<keyword evidence="6" id="KW-0808">Transferase</keyword>
<reference evidence="7 8" key="1">
    <citation type="submission" date="2019-11" db="EMBL/GenBank/DDBJ databases">
        <authorList>
            <person name="Cho J.-C."/>
        </authorList>
    </citation>
    <scope>NUCLEOTIDE SEQUENCE [LARGE SCALE GENOMIC DNA]</scope>
    <source>
        <strain evidence="6 7">JH1073</strain>
        <strain evidence="5 8">JH702</strain>
    </source>
</reference>
<gene>
    <name evidence="5" type="ORF">GKO46_12830</name>
    <name evidence="6" type="ORF">GKO48_03790</name>
</gene>
<dbReference type="GO" id="GO:0004125">
    <property type="term" value="F:L-seryl-tRNA(Sec) selenium transferase activity"/>
    <property type="evidence" value="ECO:0007669"/>
    <property type="project" value="TreeGrafter"/>
</dbReference>
<organism evidence="6 7">
    <name type="scientific">Candidatus Lucifugimonas marina</name>
    <dbReference type="NCBI Taxonomy" id="3038979"/>
    <lineage>
        <taxon>Bacteria</taxon>
        <taxon>Bacillati</taxon>
        <taxon>Chloroflexota</taxon>
        <taxon>Dehalococcoidia</taxon>
        <taxon>SAR202 cluster</taxon>
        <taxon>Candidatus Lucifugimonadales</taxon>
        <taxon>Candidatus Lucifugimonadaceae</taxon>
        <taxon>Candidatus Lucifugimonas</taxon>
    </lineage>
</organism>
<dbReference type="Gene3D" id="3.40.640.10">
    <property type="entry name" value="Type I PLP-dependent aspartate aminotransferase-like (Major domain)"/>
    <property type="match status" value="1"/>
</dbReference>
<dbReference type="InterPro" id="IPR018319">
    <property type="entry name" value="SelA-like"/>
</dbReference>
<evidence type="ECO:0000256" key="2">
    <source>
        <dbReference type="ARBA" id="ARBA00022898"/>
    </source>
</evidence>
<evidence type="ECO:0000313" key="8">
    <source>
        <dbReference type="Proteomes" id="UP001321249"/>
    </source>
</evidence>
<evidence type="ECO:0000313" key="7">
    <source>
        <dbReference type="Proteomes" id="UP001219901"/>
    </source>
</evidence>
<dbReference type="PANTHER" id="PTHR32328:SF0">
    <property type="entry name" value="L-SERYL-TRNA(SEC) SELENIUM TRANSFERASE"/>
    <property type="match status" value="1"/>
</dbReference>
<evidence type="ECO:0000313" key="6">
    <source>
        <dbReference type="EMBL" id="WFG38765.1"/>
    </source>
</evidence>
<name>A0AAJ6CUG8_9CHLR</name>
<dbReference type="RefSeq" id="WP_342826890.1">
    <property type="nucleotide sequence ID" value="NZ_CP046146.1"/>
</dbReference>
<dbReference type="Pfam" id="PF03841">
    <property type="entry name" value="SelA"/>
    <property type="match status" value="1"/>
</dbReference>
<reference evidence="6" key="2">
    <citation type="journal article" date="2023" name="Nat. Commun.">
        <title>Cultivation of marine bacteria of the SAR202 clade.</title>
        <authorList>
            <person name="Lim Y."/>
            <person name="Seo J.H."/>
            <person name="Giovannoni S.J."/>
            <person name="Kang I."/>
            <person name="Cho J.C."/>
        </authorList>
    </citation>
    <scope>NUCLEOTIDE SEQUENCE</scope>
    <source>
        <strain evidence="6">JH1073</strain>
    </source>
</reference>
<dbReference type="AlphaFoldDB" id="A0AAJ6CUG8"/>
<comment type="similarity">
    <text evidence="3">Belongs to the SelA family.</text>
</comment>
<keyword evidence="7" id="KW-1185">Reference proteome</keyword>
<keyword evidence="2 4" id="KW-0663">Pyridoxal phosphate</keyword>
<dbReference type="EMBL" id="CP046147">
    <property type="protein sequence ID" value="WFG38765.1"/>
    <property type="molecule type" value="Genomic_DNA"/>
</dbReference>
<evidence type="ECO:0000256" key="4">
    <source>
        <dbReference type="PIRSR" id="PIRSR618319-50"/>
    </source>
</evidence>
<dbReference type="PANTHER" id="PTHR32328">
    <property type="entry name" value="L-SERYL-TRNA(SEC) SELENIUM TRANSFERASE"/>
    <property type="match status" value="1"/>
</dbReference>
<dbReference type="Proteomes" id="UP001219901">
    <property type="component" value="Chromosome"/>
</dbReference>
<dbReference type="Proteomes" id="UP001321249">
    <property type="component" value="Unassembled WGS sequence"/>
</dbReference>
<evidence type="ECO:0000256" key="3">
    <source>
        <dbReference type="ARBA" id="ARBA00044507"/>
    </source>
</evidence>
<dbReference type="GO" id="GO:0008483">
    <property type="term" value="F:transaminase activity"/>
    <property type="evidence" value="ECO:0007669"/>
    <property type="project" value="UniProtKB-KW"/>
</dbReference>
<feature type="modified residue" description="N6-(pyridoxal phosphate)lysine" evidence="4">
    <location>
        <position position="221"/>
    </location>
</feature>
<dbReference type="InterPro" id="IPR015421">
    <property type="entry name" value="PyrdxlP-dep_Trfase_major"/>
</dbReference>
<evidence type="ECO:0000256" key="1">
    <source>
        <dbReference type="ARBA" id="ARBA00001933"/>
    </source>
</evidence>
<keyword evidence="6" id="KW-0032">Aminotransferase</keyword>
<reference evidence="7" key="3">
    <citation type="submission" date="2023-06" db="EMBL/GenBank/DDBJ databases">
        <title>Pangenomics reveal diversification of enzyme families and niche specialization in globally abundant SAR202 bacteria.</title>
        <authorList>
            <person name="Saw J.H.W."/>
        </authorList>
    </citation>
    <scope>NUCLEOTIDE SEQUENCE [LARGE SCALE GENOMIC DNA]</scope>
    <source>
        <strain evidence="7">JH1073</strain>
    </source>
</reference>
<protein>
    <submittedName>
        <fullName evidence="6">Aminotransferase class V-fold PLP-dependent enzyme</fullName>
    </submittedName>
</protein>
<comment type="cofactor">
    <cofactor evidence="1 4">
        <name>pyridoxal 5'-phosphate</name>
        <dbReference type="ChEBI" id="CHEBI:597326"/>
    </cofactor>
</comment>
<dbReference type="SUPFAM" id="SSF53383">
    <property type="entry name" value="PLP-dependent transferases"/>
    <property type="match status" value="1"/>
</dbReference>
<dbReference type="InterPro" id="IPR015424">
    <property type="entry name" value="PyrdxlP-dep_Trfase"/>
</dbReference>
<sequence>MSSTSSNGSLNNPVFDELGLRPVIHAAGTITSYGGSAPRPEVMEAMALASQSFIGLQELNEKVGEYIAQVSGAEAGMIVSGAAGGVVLSMAACMTGTNPAKVRQLPNTDGMKDELIIQKIHRGGYSDMYGFTGATLVEVGSIDGTMEEELEAAFTDRTAAVNFLFGPGVYQKGLSLSKVSEVAHAHGVPVIVDAAAMLPPKSNLRRYISEGADLVTFSGGKFIRGPQGTGLLFGRKDLIDAAIANGPPNHSIGRPQKVTREEMIGLYTALKLFMEQDDDALMATYRTSIEPAYEVLQALDGVEVSIEHDPMKYHVPTVVVRLNSESTGVDPQKLLKDLLEGEPRVFITYDKGVDSVSINPINLRDGEASIAARRLTELLG</sequence>
<dbReference type="EMBL" id="WMBE01000005">
    <property type="protein sequence ID" value="MDG0867947.1"/>
    <property type="molecule type" value="Genomic_DNA"/>
</dbReference>
<evidence type="ECO:0000313" key="5">
    <source>
        <dbReference type="EMBL" id="MDG0867947.1"/>
    </source>
</evidence>